<accession>A0AAN8FY42</accession>
<dbReference type="Proteomes" id="UP001331761">
    <property type="component" value="Unassembled WGS sequence"/>
</dbReference>
<name>A0AAN8FY42_TRICO</name>
<dbReference type="AlphaFoldDB" id="A0AAN8FY42"/>
<evidence type="ECO:0000313" key="2">
    <source>
        <dbReference type="EMBL" id="KAK5986332.1"/>
    </source>
</evidence>
<gene>
    <name evidence="2" type="ORF">GCK32_019412</name>
</gene>
<feature type="region of interest" description="Disordered" evidence="1">
    <location>
        <begin position="1"/>
        <end position="80"/>
    </location>
</feature>
<evidence type="ECO:0000313" key="3">
    <source>
        <dbReference type="Proteomes" id="UP001331761"/>
    </source>
</evidence>
<feature type="compositionally biased region" description="Basic and acidic residues" evidence="1">
    <location>
        <begin position="15"/>
        <end position="41"/>
    </location>
</feature>
<organism evidence="2 3">
    <name type="scientific">Trichostrongylus colubriformis</name>
    <name type="common">Black scour worm</name>
    <dbReference type="NCBI Taxonomy" id="6319"/>
    <lineage>
        <taxon>Eukaryota</taxon>
        <taxon>Metazoa</taxon>
        <taxon>Ecdysozoa</taxon>
        <taxon>Nematoda</taxon>
        <taxon>Chromadorea</taxon>
        <taxon>Rhabditida</taxon>
        <taxon>Rhabditina</taxon>
        <taxon>Rhabditomorpha</taxon>
        <taxon>Strongyloidea</taxon>
        <taxon>Trichostrongylidae</taxon>
        <taxon>Trichostrongylus</taxon>
    </lineage>
</organism>
<feature type="compositionally biased region" description="Polar residues" evidence="1">
    <location>
        <begin position="42"/>
        <end position="52"/>
    </location>
</feature>
<feature type="compositionally biased region" description="Low complexity" evidence="1">
    <location>
        <begin position="53"/>
        <end position="63"/>
    </location>
</feature>
<dbReference type="EMBL" id="WIXE01000702">
    <property type="protein sequence ID" value="KAK5986332.1"/>
    <property type="molecule type" value="Genomic_DNA"/>
</dbReference>
<reference evidence="2 3" key="1">
    <citation type="submission" date="2019-10" db="EMBL/GenBank/DDBJ databases">
        <title>Assembly and Annotation for the nematode Trichostrongylus colubriformis.</title>
        <authorList>
            <person name="Martin J."/>
        </authorList>
    </citation>
    <scope>NUCLEOTIDE SEQUENCE [LARGE SCALE GENOMIC DNA]</scope>
    <source>
        <strain evidence="2">G859</strain>
        <tissue evidence="2">Whole worm</tissue>
    </source>
</reference>
<feature type="compositionally biased region" description="Polar residues" evidence="1">
    <location>
        <begin position="70"/>
        <end position="80"/>
    </location>
</feature>
<protein>
    <submittedName>
        <fullName evidence="2">Uncharacterized protein</fullName>
    </submittedName>
</protein>
<evidence type="ECO:0000256" key="1">
    <source>
        <dbReference type="SAM" id="MobiDB-lite"/>
    </source>
</evidence>
<keyword evidence="3" id="KW-1185">Reference proteome</keyword>
<sequence length="80" mass="9292">MGSSMTKTSPMAGYDYRRRGTQDVRENFSKEYAEYWKRPSTERTSNFSNQRNSYSSPFSSDSASTKRDSTQYSKTPTSFR</sequence>
<comment type="caution">
    <text evidence="2">The sequence shown here is derived from an EMBL/GenBank/DDBJ whole genome shotgun (WGS) entry which is preliminary data.</text>
</comment>
<proteinExistence type="predicted"/>